<evidence type="ECO:0000313" key="1">
    <source>
        <dbReference type="EMBL" id="OBY66679.1"/>
    </source>
</evidence>
<name>A0A1B8U4B2_9FLAO</name>
<protein>
    <submittedName>
        <fullName evidence="1">Uncharacterized protein</fullName>
    </submittedName>
</protein>
<organism evidence="1 2">
    <name type="scientific">Polaribacter reichenbachii</name>
    <dbReference type="NCBI Taxonomy" id="996801"/>
    <lineage>
        <taxon>Bacteria</taxon>
        <taxon>Pseudomonadati</taxon>
        <taxon>Bacteroidota</taxon>
        <taxon>Flavobacteriia</taxon>
        <taxon>Flavobacteriales</taxon>
        <taxon>Flavobacteriaceae</taxon>
    </lineage>
</organism>
<accession>A0A1B8U4B2</accession>
<sequence>MEITHKINNEFILICKEILRENLDLKEWNLIESCDQFQTENYCGGFEGIEDEFTFSFFNKNREEFWFQITLSDIEKVEKGIIKEIAIRKAE</sequence>
<dbReference type="AlphaFoldDB" id="A0A1B8U4B2"/>
<dbReference type="RefSeq" id="WP_068358856.1">
    <property type="nucleotide sequence ID" value="NZ_CP019337.1"/>
</dbReference>
<evidence type="ECO:0000313" key="2">
    <source>
        <dbReference type="Proteomes" id="UP000092612"/>
    </source>
</evidence>
<dbReference type="EMBL" id="LSFL01000012">
    <property type="protein sequence ID" value="OBY66679.1"/>
    <property type="molecule type" value="Genomic_DNA"/>
</dbReference>
<dbReference type="STRING" id="996801.BW723_14550"/>
<keyword evidence="2" id="KW-1185">Reference proteome</keyword>
<dbReference type="OrthoDB" id="1448709at2"/>
<dbReference type="Proteomes" id="UP000092612">
    <property type="component" value="Unassembled WGS sequence"/>
</dbReference>
<comment type="caution">
    <text evidence="1">The sequence shown here is derived from an EMBL/GenBank/DDBJ whole genome shotgun (WGS) entry which is preliminary data.</text>
</comment>
<reference evidence="2" key="1">
    <citation type="submission" date="2016-02" db="EMBL/GenBank/DDBJ databases">
        <title>Paenibacillus sp. LPB0068, isolated from Crassostrea gigas.</title>
        <authorList>
            <person name="Shin S.-K."/>
            <person name="Yi H."/>
        </authorList>
    </citation>
    <scope>NUCLEOTIDE SEQUENCE [LARGE SCALE GENOMIC DNA]</scope>
    <source>
        <strain evidence="2">KCTC 23969</strain>
    </source>
</reference>
<gene>
    <name evidence="1" type="ORF">LPB301_05620</name>
</gene>
<proteinExistence type="predicted"/>
<dbReference type="KEGG" id="prn:BW723_14550"/>